<dbReference type="GO" id="GO:0006950">
    <property type="term" value="P:response to stress"/>
    <property type="evidence" value="ECO:0007669"/>
    <property type="project" value="UniProtKB-ARBA"/>
</dbReference>
<sequence length="261" mass="29999">MHKELFDQLVQVVATLRGENGCPWDKAQTHETLKAELIEETYEVIEAIDAKSSDKLQEELGDLLLQVVLNAQIAKDQNDFSINEVVRSITDKLIRRHPHVFGDVDAKDTETVLQNWEAIKRSEVGYEDRKSVLDGVPESLPSLLRAQKIQNRAARVGFDWDTVADVLPKLEEEIEEVKVSVKKGDTEEIEMEIGDLLFSVVNLCRFLEVQAEEALRQAVRKFTDRFQKMEETLEQRGKTFKDYDLAGLDLIWEEAKEKEQQ</sequence>
<dbReference type="GO" id="GO:0046047">
    <property type="term" value="P:TTP catabolic process"/>
    <property type="evidence" value="ECO:0007669"/>
    <property type="project" value="TreeGrafter"/>
</dbReference>
<organism evidence="2 3">
    <name type="scientific">Geodia barretti</name>
    <name type="common">Barrett's horny sponge</name>
    <dbReference type="NCBI Taxonomy" id="519541"/>
    <lineage>
        <taxon>Eukaryota</taxon>
        <taxon>Metazoa</taxon>
        <taxon>Porifera</taxon>
        <taxon>Demospongiae</taxon>
        <taxon>Heteroscleromorpha</taxon>
        <taxon>Tetractinellida</taxon>
        <taxon>Astrophorina</taxon>
        <taxon>Geodiidae</taxon>
        <taxon>Geodia</taxon>
    </lineage>
</organism>
<dbReference type="GO" id="GO:0046076">
    <property type="term" value="P:dTTP catabolic process"/>
    <property type="evidence" value="ECO:0007669"/>
    <property type="project" value="TreeGrafter"/>
</dbReference>
<evidence type="ECO:0000313" key="2">
    <source>
        <dbReference type="EMBL" id="CAI8028958.1"/>
    </source>
</evidence>
<dbReference type="Gene3D" id="1.10.287.1080">
    <property type="entry name" value="MazG-like"/>
    <property type="match status" value="2"/>
</dbReference>
<dbReference type="GO" id="GO:0046081">
    <property type="term" value="P:dUTP catabolic process"/>
    <property type="evidence" value="ECO:0007669"/>
    <property type="project" value="TreeGrafter"/>
</dbReference>
<dbReference type="InterPro" id="IPR048015">
    <property type="entry name" value="NTP-PPase_MazG-like_N"/>
</dbReference>
<dbReference type="CDD" id="cd11529">
    <property type="entry name" value="NTP-PPase_MazG_Cterm"/>
    <property type="match status" value="1"/>
</dbReference>
<dbReference type="PANTHER" id="PTHR30522">
    <property type="entry name" value="NUCLEOSIDE TRIPHOSPHATE PYROPHOSPHOHYDROLASE"/>
    <property type="match status" value="1"/>
</dbReference>
<dbReference type="SUPFAM" id="SSF101386">
    <property type="entry name" value="all-alpha NTP pyrophosphatases"/>
    <property type="match status" value="2"/>
</dbReference>
<dbReference type="PANTHER" id="PTHR30522:SF0">
    <property type="entry name" value="NUCLEOSIDE TRIPHOSPHATE PYROPHOSPHOHYDROLASE"/>
    <property type="match status" value="1"/>
</dbReference>
<accession>A0AA35WPE9</accession>
<dbReference type="Proteomes" id="UP001174909">
    <property type="component" value="Unassembled WGS sequence"/>
</dbReference>
<reference evidence="2" key="1">
    <citation type="submission" date="2023-03" db="EMBL/GenBank/DDBJ databases">
        <authorList>
            <person name="Steffen K."/>
            <person name="Cardenas P."/>
        </authorList>
    </citation>
    <scope>NUCLEOTIDE SEQUENCE</scope>
</reference>
<dbReference type="Pfam" id="PF03819">
    <property type="entry name" value="MazG"/>
    <property type="match status" value="2"/>
</dbReference>
<dbReference type="NCBIfam" id="TIGR00444">
    <property type="entry name" value="mazG"/>
    <property type="match status" value="1"/>
</dbReference>
<dbReference type="InterPro" id="IPR011551">
    <property type="entry name" value="NTP_PyrPHydrolase_MazG"/>
</dbReference>
<dbReference type="InterPro" id="IPR048011">
    <property type="entry name" value="NTP-PPase_MazG-like_C"/>
</dbReference>
<feature type="domain" description="NTP pyrophosphohydrolase MazG-like" evidence="1">
    <location>
        <begin position="165"/>
        <end position="226"/>
    </location>
</feature>
<feature type="domain" description="NTP pyrophosphohydrolase MazG-like" evidence="1">
    <location>
        <begin position="28"/>
        <end position="101"/>
    </location>
</feature>
<protein>
    <submittedName>
        <fullName evidence="2">Nucleoside triphosphate pyrophosphohydrolase</fullName>
    </submittedName>
</protein>
<dbReference type="GO" id="GO:0006203">
    <property type="term" value="P:dGTP catabolic process"/>
    <property type="evidence" value="ECO:0007669"/>
    <property type="project" value="TreeGrafter"/>
</dbReference>
<name>A0AA35WPE9_GEOBA</name>
<comment type="caution">
    <text evidence="2">The sequence shown here is derived from an EMBL/GenBank/DDBJ whole genome shotgun (WGS) entry which is preliminary data.</text>
</comment>
<dbReference type="FunFam" id="1.10.287.1080:FF:000001">
    <property type="entry name" value="Nucleoside triphosphate pyrophosphohydrolase"/>
    <property type="match status" value="1"/>
</dbReference>
<proteinExistence type="predicted"/>
<dbReference type="GO" id="GO:0047429">
    <property type="term" value="F:nucleoside triphosphate diphosphatase activity"/>
    <property type="evidence" value="ECO:0007669"/>
    <property type="project" value="InterPro"/>
</dbReference>
<keyword evidence="3" id="KW-1185">Reference proteome</keyword>
<dbReference type="EMBL" id="CASHTH010002370">
    <property type="protein sequence ID" value="CAI8028958.1"/>
    <property type="molecule type" value="Genomic_DNA"/>
</dbReference>
<dbReference type="FunFam" id="1.10.287.1080:FF:000003">
    <property type="entry name" value="Nucleoside triphosphate pyrophosphohydrolase"/>
    <property type="match status" value="1"/>
</dbReference>
<dbReference type="CDD" id="cd11528">
    <property type="entry name" value="NTP-PPase_MazG_Nterm"/>
    <property type="match status" value="1"/>
</dbReference>
<dbReference type="AlphaFoldDB" id="A0AA35WPE9"/>
<dbReference type="InterPro" id="IPR004518">
    <property type="entry name" value="MazG-like_dom"/>
</dbReference>
<dbReference type="GO" id="GO:0046052">
    <property type="term" value="P:UTP catabolic process"/>
    <property type="evidence" value="ECO:0007669"/>
    <property type="project" value="TreeGrafter"/>
</dbReference>
<evidence type="ECO:0000259" key="1">
    <source>
        <dbReference type="Pfam" id="PF03819"/>
    </source>
</evidence>
<dbReference type="NCBIfam" id="NF007113">
    <property type="entry name" value="PRK09562.1"/>
    <property type="match status" value="1"/>
</dbReference>
<dbReference type="GO" id="GO:0046061">
    <property type="term" value="P:dATP catabolic process"/>
    <property type="evidence" value="ECO:0007669"/>
    <property type="project" value="TreeGrafter"/>
</dbReference>
<evidence type="ECO:0000313" key="3">
    <source>
        <dbReference type="Proteomes" id="UP001174909"/>
    </source>
</evidence>
<gene>
    <name evidence="2" type="ORF">GBAR_LOCUS16471</name>
</gene>